<dbReference type="EMBL" id="FNEB01000001">
    <property type="protein sequence ID" value="SDH97130.1"/>
    <property type="molecule type" value="Genomic_DNA"/>
</dbReference>
<dbReference type="RefSeq" id="WP_090025606.1">
    <property type="nucleotide sequence ID" value="NZ_FNEB01000001.1"/>
</dbReference>
<dbReference type="AlphaFoldDB" id="A0A1G8GS62"/>
<gene>
    <name evidence="1" type="ORF">SAMN05421850_101199</name>
</gene>
<dbReference type="Proteomes" id="UP000199340">
    <property type="component" value="Unassembled WGS sequence"/>
</dbReference>
<reference evidence="1 2" key="1">
    <citation type="submission" date="2016-10" db="EMBL/GenBank/DDBJ databases">
        <authorList>
            <person name="de Groot N.N."/>
        </authorList>
    </citation>
    <scope>NUCLEOTIDE SEQUENCE [LARGE SCALE GENOMIC DNA]</scope>
    <source>
        <strain evidence="1 2">DSM 28010</strain>
    </source>
</reference>
<evidence type="ECO:0000313" key="2">
    <source>
        <dbReference type="Proteomes" id="UP000199340"/>
    </source>
</evidence>
<evidence type="ECO:0000313" key="1">
    <source>
        <dbReference type="EMBL" id="SDH97130.1"/>
    </source>
</evidence>
<organism evidence="1 2">
    <name type="scientific">Lutimaribacter saemankumensis</name>
    <dbReference type="NCBI Taxonomy" id="490829"/>
    <lineage>
        <taxon>Bacteria</taxon>
        <taxon>Pseudomonadati</taxon>
        <taxon>Pseudomonadota</taxon>
        <taxon>Alphaproteobacteria</taxon>
        <taxon>Rhodobacterales</taxon>
        <taxon>Roseobacteraceae</taxon>
        <taxon>Lutimaribacter</taxon>
    </lineage>
</organism>
<sequence>MPQEHSVAVVVIHGMGSQGDMPQGENEVSFSADLYRGLRSRIGEARFDRLVGWREIFWADILQSRQQEYIDDALAGEARWMKTREFVMHRLADAAAYRFEPNANAFVYPAIHARVRAAIAHLETVTGGEAPLIVLAHSLGGHIMSNYIWDIQHGHADAPTPFQRLETMAGMVTFGCNIPIFTFAYPRDAIKAIARPGARIPQGRELTPWWLSFNDRDDPLGMPLRFAGDGYKALYEAGELREAWINTGNIFTSWNPASHNGYWKDADFQRPVAEMIENAMQIGPVA</sequence>
<protein>
    <recommendedName>
        <fullName evidence="3">Alpha/beta hydrolase family protein</fullName>
    </recommendedName>
</protein>
<accession>A0A1G8GS62</accession>
<dbReference type="SUPFAM" id="SSF53474">
    <property type="entry name" value="alpha/beta-Hydrolases"/>
    <property type="match status" value="1"/>
</dbReference>
<dbReference type="InterPro" id="IPR029058">
    <property type="entry name" value="AB_hydrolase_fold"/>
</dbReference>
<evidence type="ECO:0008006" key="3">
    <source>
        <dbReference type="Google" id="ProtNLM"/>
    </source>
</evidence>
<proteinExistence type="predicted"/>
<dbReference type="OrthoDB" id="70513at2"/>
<name>A0A1G8GS62_9RHOB</name>
<keyword evidence="2" id="KW-1185">Reference proteome</keyword>